<name>A0A5B9W2S0_9BACT</name>
<keyword evidence="5" id="KW-1185">Reference proteome</keyword>
<accession>A0A5B9W2S0</accession>
<sequence length="520" mass="58172">MTNLTPEQRILGRENADRALGMTRRDFLSAAGGAAALGGFYFGYKGMGDKPPVKAAIIGTGDEGCQAMIRYHNRDYLNFIGFCDIRPSQQKRAEKEFTDHKQYSPDDVKKLKRYPSKKEMLEDPEVEVVVIALPLWLHAPVAIEAMKAGKHVFTEKLMAHSVAECKEMCRVARETNKLLAVGHQRHYSVLYDNANFLLQNGVLGDVRHIRALWHRNNALPTLAKDKDNNTIYDPKTGLAEFVKDDKGNIVYRDSWKKPIPDDDRNIDYAKFGYKSLEELIRWRLYNRTGAGLMAELGSHQLDACSIFLGKKHPLSVTGFGGTIFYKDGREVDDHVFTVFEFPYGQDDKDRVIVTYSSINTNSFDGYGEMVMGSRGTMIVSQEKEILLYKEAGNAQLSRQTSISVETVGKKPALETSPSLAGPSAASAIGALATADPSRGYREELEHFAYCVRHGNQSNYHDDKEHQPRCRGEVALADAVIALATNIAMRQNRRIEFDPAWFDYKSDKTPEAAPAIAAKTS</sequence>
<proteinExistence type="predicted"/>
<dbReference type="SUPFAM" id="SSF55347">
    <property type="entry name" value="Glyceraldehyde-3-phosphate dehydrogenase-like, C-terminal domain"/>
    <property type="match status" value="1"/>
</dbReference>
<dbReference type="RefSeq" id="WP_148594315.1">
    <property type="nucleotide sequence ID" value="NZ_CP042997.1"/>
</dbReference>
<dbReference type="GO" id="GO:0000166">
    <property type="term" value="F:nucleotide binding"/>
    <property type="evidence" value="ECO:0007669"/>
    <property type="project" value="InterPro"/>
</dbReference>
<dbReference type="Pfam" id="PF22725">
    <property type="entry name" value="GFO_IDH_MocA_C3"/>
    <property type="match status" value="1"/>
</dbReference>
<keyword evidence="4" id="KW-0560">Oxidoreductase</keyword>
<dbReference type="Proteomes" id="UP000324233">
    <property type="component" value="Chromosome"/>
</dbReference>
<dbReference type="InterPro" id="IPR050463">
    <property type="entry name" value="Gfo/Idh/MocA_oxidrdct_glycsds"/>
</dbReference>
<dbReference type="PANTHER" id="PTHR43818">
    <property type="entry name" value="BCDNA.GH03377"/>
    <property type="match status" value="1"/>
</dbReference>
<dbReference type="EC" id="1.1.99.28" evidence="4"/>
<keyword evidence="1" id="KW-0472">Membrane</keyword>
<dbReference type="PROSITE" id="PS51318">
    <property type="entry name" value="TAT"/>
    <property type="match status" value="1"/>
</dbReference>
<dbReference type="PANTHER" id="PTHR43818:SF12">
    <property type="entry name" value="NADH-DEPENDENT DEHYDROGENASE-RELATED"/>
    <property type="match status" value="1"/>
</dbReference>
<keyword evidence="1" id="KW-1133">Transmembrane helix</keyword>
<gene>
    <name evidence="4" type="primary">gfo_8</name>
    <name evidence="4" type="ORF">OJF2_29200</name>
</gene>
<evidence type="ECO:0000256" key="1">
    <source>
        <dbReference type="SAM" id="Phobius"/>
    </source>
</evidence>
<evidence type="ECO:0000259" key="2">
    <source>
        <dbReference type="Pfam" id="PF01408"/>
    </source>
</evidence>
<dbReference type="Pfam" id="PF01408">
    <property type="entry name" value="GFO_IDH_MocA"/>
    <property type="match status" value="1"/>
</dbReference>
<dbReference type="Gene3D" id="3.40.50.720">
    <property type="entry name" value="NAD(P)-binding Rossmann-like Domain"/>
    <property type="match status" value="1"/>
</dbReference>
<evidence type="ECO:0000313" key="4">
    <source>
        <dbReference type="EMBL" id="QEH34381.1"/>
    </source>
</evidence>
<dbReference type="InterPro" id="IPR036291">
    <property type="entry name" value="NAD(P)-bd_dom_sf"/>
</dbReference>
<feature type="domain" description="Gfo/Idh/MocA-like oxidoreductase N-terminal" evidence="2">
    <location>
        <begin position="54"/>
        <end position="183"/>
    </location>
</feature>
<dbReference type="InterPro" id="IPR055170">
    <property type="entry name" value="GFO_IDH_MocA-like_dom"/>
</dbReference>
<evidence type="ECO:0000313" key="5">
    <source>
        <dbReference type="Proteomes" id="UP000324233"/>
    </source>
</evidence>
<dbReference type="SUPFAM" id="SSF51735">
    <property type="entry name" value="NAD(P)-binding Rossmann-fold domains"/>
    <property type="match status" value="1"/>
</dbReference>
<protein>
    <submittedName>
        <fullName evidence="4">Glucose--fructose oxidoreductase</fullName>
        <ecNumber evidence="4">1.1.99.28</ecNumber>
    </submittedName>
</protein>
<dbReference type="KEGG" id="agv:OJF2_29200"/>
<dbReference type="OrthoDB" id="9792935at2"/>
<dbReference type="Gene3D" id="3.30.360.10">
    <property type="entry name" value="Dihydrodipicolinate Reductase, domain 2"/>
    <property type="match status" value="1"/>
</dbReference>
<organism evidence="4 5">
    <name type="scientific">Aquisphaera giovannonii</name>
    <dbReference type="NCBI Taxonomy" id="406548"/>
    <lineage>
        <taxon>Bacteria</taxon>
        <taxon>Pseudomonadati</taxon>
        <taxon>Planctomycetota</taxon>
        <taxon>Planctomycetia</taxon>
        <taxon>Isosphaerales</taxon>
        <taxon>Isosphaeraceae</taxon>
        <taxon>Aquisphaera</taxon>
    </lineage>
</organism>
<feature type="domain" description="GFO/IDH/MocA-like oxidoreductase" evidence="3">
    <location>
        <begin position="272"/>
        <end position="344"/>
    </location>
</feature>
<dbReference type="GO" id="GO:0047061">
    <property type="term" value="F:glucose-fructose oxidoreductase activity"/>
    <property type="evidence" value="ECO:0007669"/>
    <property type="project" value="UniProtKB-EC"/>
</dbReference>
<dbReference type="InterPro" id="IPR006311">
    <property type="entry name" value="TAT_signal"/>
</dbReference>
<reference evidence="4 5" key="1">
    <citation type="submission" date="2019-08" db="EMBL/GenBank/DDBJ databases">
        <title>Deep-cultivation of Planctomycetes and their phenomic and genomic characterization uncovers novel biology.</title>
        <authorList>
            <person name="Wiegand S."/>
            <person name="Jogler M."/>
            <person name="Boedeker C."/>
            <person name="Pinto D."/>
            <person name="Vollmers J."/>
            <person name="Rivas-Marin E."/>
            <person name="Kohn T."/>
            <person name="Peeters S.H."/>
            <person name="Heuer A."/>
            <person name="Rast P."/>
            <person name="Oberbeckmann S."/>
            <person name="Bunk B."/>
            <person name="Jeske O."/>
            <person name="Meyerdierks A."/>
            <person name="Storesund J.E."/>
            <person name="Kallscheuer N."/>
            <person name="Luecker S."/>
            <person name="Lage O.M."/>
            <person name="Pohl T."/>
            <person name="Merkel B.J."/>
            <person name="Hornburger P."/>
            <person name="Mueller R.-W."/>
            <person name="Bruemmer F."/>
            <person name="Labrenz M."/>
            <person name="Spormann A.M."/>
            <person name="Op den Camp H."/>
            <person name="Overmann J."/>
            <person name="Amann R."/>
            <person name="Jetten M.S.M."/>
            <person name="Mascher T."/>
            <person name="Medema M.H."/>
            <person name="Devos D.P."/>
            <person name="Kaster A.-K."/>
            <person name="Ovreas L."/>
            <person name="Rohde M."/>
            <person name="Galperin M.Y."/>
            <person name="Jogler C."/>
        </authorList>
    </citation>
    <scope>NUCLEOTIDE SEQUENCE [LARGE SCALE GENOMIC DNA]</scope>
    <source>
        <strain evidence="4 5">OJF2</strain>
    </source>
</reference>
<dbReference type="InterPro" id="IPR000683">
    <property type="entry name" value="Gfo/Idh/MocA-like_OxRdtase_N"/>
</dbReference>
<dbReference type="EMBL" id="CP042997">
    <property type="protein sequence ID" value="QEH34381.1"/>
    <property type="molecule type" value="Genomic_DNA"/>
</dbReference>
<evidence type="ECO:0000259" key="3">
    <source>
        <dbReference type="Pfam" id="PF22725"/>
    </source>
</evidence>
<dbReference type="AlphaFoldDB" id="A0A5B9W2S0"/>
<feature type="transmembrane region" description="Helical" evidence="1">
    <location>
        <begin position="27"/>
        <end position="44"/>
    </location>
</feature>
<keyword evidence="1" id="KW-0812">Transmembrane</keyword>